<sequence length="321" mass="33405">MLLAPTPDATERGASADGVGLVGLVVFARLPVPGRVKTRLAAGVGADAACTWYRACAHHAIDQAARCSCWADVAMYHSSADDTADVEAWLGGEGLSVPCRPQLGVSAAAPAAPPPDLGAKMRAAMCEAQQRLLAARAAGAAERQPQRSGQQQAGDKVAGRGAALQAEQQLGMEPRAKVIITGTDIPDVSERLLHLAASALDSYDMVIGPSADGGYYMLGLTSVAAQLFEDMPWSTDVVLSETVARAAAAGLRMAPLDTLPQLRDVDTVQDLAEWVAGYNCPRAADAGLALPQGDTSHSDWTPRKQSLLELSRSILASAGKQ</sequence>
<comment type="caution">
    <text evidence="2">The sequence shown here is derived from an EMBL/GenBank/DDBJ whole genome shotgun (WGS) entry which is preliminary data.</text>
</comment>
<dbReference type="Proteomes" id="UP000650467">
    <property type="component" value="Unassembled WGS sequence"/>
</dbReference>
<dbReference type="PANTHER" id="PTHR36529">
    <property type="entry name" value="SLL1095 PROTEIN"/>
    <property type="match status" value="1"/>
</dbReference>
<proteinExistence type="predicted"/>
<name>A0A835TCK0_CHLIN</name>
<protein>
    <recommendedName>
        <fullName evidence="4">Glycosyltransferase</fullName>
    </recommendedName>
</protein>
<dbReference type="PANTHER" id="PTHR36529:SF1">
    <property type="entry name" value="GLYCOSYLTRANSFERASE"/>
    <property type="match status" value="1"/>
</dbReference>
<dbReference type="InterPro" id="IPR018641">
    <property type="entry name" value="Trfase_1_rSAM/seldom-assoc"/>
</dbReference>
<dbReference type="OrthoDB" id="2018156at2759"/>
<dbReference type="AlphaFoldDB" id="A0A835TCK0"/>
<accession>A0A835TCK0</accession>
<dbReference type="InterPro" id="IPR029044">
    <property type="entry name" value="Nucleotide-diphossugar_trans"/>
</dbReference>
<dbReference type="EMBL" id="JAEHOC010000013">
    <property type="protein sequence ID" value="KAG2436365.1"/>
    <property type="molecule type" value="Genomic_DNA"/>
</dbReference>
<evidence type="ECO:0000313" key="2">
    <source>
        <dbReference type="EMBL" id="KAG2436365.1"/>
    </source>
</evidence>
<feature type="region of interest" description="Disordered" evidence="1">
    <location>
        <begin position="137"/>
        <end position="164"/>
    </location>
</feature>
<evidence type="ECO:0000256" key="1">
    <source>
        <dbReference type="SAM" id="MobiDB-lite"/>
    </source>
</evidence>
<evidence type="ECO:0000313" key="3">
    <source>
        <dbReference type="Proteomes" id="UP000650467"/>
    </source>
</evidence>
<gene>
    <name evidence="2" type="ORF">HXX76_006672</name>
</gene>
<keyword evidence="3" id="KW-1185">Reference proteome</keyword>
<evidence type="ECO:0008006" key="4">
    <source>
        <dbReference type="Google" id="ProtNLM"/>
    </source>
</evidence>
<feature type="compositionally biased region" description="Low complexity" evidence="1">
    <location>
        <begin position="137"/>
        <end position="147"/>
    </location>
</feature>
<dbReference type="SUPFAM" id="SSF53448">
    <property type="entry name" value="Nucleotide-diphospho-sugar transferases"/>
    <property type="match status" value="1"/>
</dbReference>
<dbReference type="Pfam" id="PF09837">
    <property type="entry name" value="DUF2064"/>
    <property type="match status" value="1"/>
</dbReference>
<organism evidence="2 3">
    <name type="scientific">Chlamydomonas incerta</name>
    <dbReference type="NCBI Taxonomy" id="51695"/>
    <lineage>
        <taxon>Eukaryota</taxon>
        <taxon>Viridiplantae</taxon>
        <taxon>Chlorophyta</taxon>
        <taxon>core chlorophytes</taxon>
        <taxon>Chlorophyceae</taxon>
        <taxon>CS clade</taxon>
        <taxon>Chlamydomonadales</taxon>
        <taxon>Chlamydomonadaceae</taxon>
        <taxon>Chlamydomonas</taxon>
    </lineage>
</organism>
<dbReference type="Gene3D" id="3.90.550.10">
    <property type="entry name" value="Spore Coat Polysaccharide Biosynthesis Protein SpsA, Chain A"/>
    <property type="match status" value="1"/>
</dbReference>
<reference evidence="2" key="1">
    <citation type="journal article" date="2020" name="bioRxiv">
        <title>Comparative genomics of Chlamydomonas.</title>
        <authorList>
            <person name="Craig R.J."/>
            <person name="Hasan A.R."/>
            <person name="Ness R.W."/>
            <person name="Keightley P.D."/>
        </authorList>
    </citation>
    <scope>NUCLEOTIDE SEQUENCE</scope>
    <source>
        <strain evidence="2">SAG 7.73</strain>
    </source>
</reference>